<dbReference type="InterPro" id="IPR032732">
    <property type="entry name" value="SPATA6_N"/>
</dbReference>
<dbReference type="GO" id="GO:0120212">
    <property type="term" value="C:sperm head-tail coupling apparatus"/>
    <property type="evidence" value="ECO:0007669"/>
    <property type="project" value="InterPro"/>
</dbReference>
<organism evidence="4 5">
    <name type="scientific">Ovis ammon polii</name>
    <dbReference type="NCBI Taxonomy" id="230172"/>
    <lineage>
        <taxon>Eukaryota</taxon>
        <taxon>Metazoa</taxon>
        <taxon>Chordata</taxon>
        <taxon>Craniata</taxon>
        <taxon>Vertebrata</taxon>
        <taxon>Euteleostomi</taxon>
        <taxon>Mammalia</taxon>
        <taxon>Eutheria</taxon>
        <taxon>Laurasiatheria</taxon>
        <taxon>Artiodactyla</taxon>
        <taxon>Ruminantia</taxon>
        <taxon>Pecora</taxon>
        <taxon>Bovidae</taxon>
        <taxon>Caprinae</taxon>
        <taxon>Ovis</taxon>
    </lineage>
</organism>
<dbReference type="AlphaFoldDB" id="A0AAD4UCH2"/>
<evidence type="ECO:0000259" key="3">
    <source>
        <dbReference type="Pfam" id="PF14909"/>
    </source>
</evidence>
<dbReference type="GO" id="GO:0007283">
    <property type="term" value="P:spermatogenesis"/>
    <property type="evidence" value="ECO:0007669"/>
    <property type="project" value="InterPro"/>
</dbReference>
<dbReference type="Proteomes" id="UP001214576">
    <property type="component" value="Unassembled WGS sequence"/>
</dbReference>
<comment type="similarity">
    <text evidence="1">Belongs to the SPATA6 family.</text>
</comment>
<keyword evidence="5" id="KW-1185">Reference proteome</keyword>
<accession>A0AAD4UCH2</accession>
<name>A0AAD4UCH2_OVIAM</name>
<dbReference type="GO" id="GO:0032027">
    <property type="term" value="F:myosin light chain binding"/>
    <property type="evidence" value="ECO:0007669"/>
    <property type="project" value="InterPro"/>
</dbReference>
<reference evidence="4" key="1">
    <citation type="submission" date="2022-03" db="EMBL/GenBank/DDBJ databases">
        <title>Genomic analyses of argali, domestic sheep and their hybrids provide insights into chromosomal evolution, heterosis and genetic basis of agronomic traits.</title>
        <authorList>
            <person name="Li M."/>
        </authorList>
    </citation>
    <scope>NUCLEOTIDE SEQUENCE</scope>
    <source>
        <strain evidence="4">CAU-MHL-2022a</strain>
        <tissue evidence="4">Skin</tissue>
    </source>
</reference>
<evidence type="ECO:0000313" key="4">
    <source>
        <dbReference type="EMBL" id="KAI4542144.1"/>
    </source>
</evidence>
<evidence type="ECO:0000256" key="2">
    <source>
        <dbReference type="ARBA" id="ARBA00022553"/>
    </source>
</evidence>
<protein>
    <recommendedName>
        <fullName evidence="3">Spermatogenesis-associated protein 6 N-terminal domain-containing protein</fullName>
    </recommendedName>
</protein>
<dbReference type="EMBL" id="JAKZEL010000007">
    <property type="protein sequence ID" value="KAI4542144.1"/>
    <property type="molecule type" value="Genomic_DNA"/>
</dbReference>
<proteinExistence type="inferred from homology"/>
<gene>
    <name evidence="4" type="ORF">MG293_007523</name>
</gene>
<dbReference type="Pfam" id="PF14909">
    <property type="entry name" value="SPATA6"/>
    <property type="match status" value="1"/>
</dbReference>
<comment type="caution">
    <text evidence="4">The sequence shown here is derived from an EMBL/GenBank/DDBJ whole genome shotgun (WGS) entry which is preliminary data.</text>
</comment>
<keyword evidence="2" id="KW-0597">Phosphoprotein</keyword>
<sequence length="154" mass="17851">MRFEKVFENAIDPGAVADILESFLTRFELIQLVSPVWQELAYYEENTRDFLFPEPRLTPSHPGMCREVLMKTVEGFPGIAPKIEFSTRTAIRERVFLHRNRFFVIKEPDERIVLRNESPSSLDSNHQCLTPFKSNLYPVSCNQELTLTETGIVD</sequence>
<evidence type="ECO:0000313" key="5">
    <source>
        <dbReference type="Proteomes" id="UP001214576"/>
    </source>
</evidence>
<dbReference type="InterPro" id="IPR042769">
    <property type="entry name" value="SPATA6_fam"/>
</dbReference>
<feature type="domain" description="Spermatogenesis-associated protein 6 N-terminal" evidence="3">
    <location>
        <begin position="1"/>
        <end position="91"/>
    </location>
</feature>
<evidence type="ECO:0000256" key="1">
    <source>
        <dbReference type="ARBA" id="ARBA00006215"/>
    </source>
</evidence>
<dbReference type="PANTHER" id="PTHR16435">
    <property type="entry name" value="SPERMATOGENESIS-ASSOCIATED PROTEIN 6 SPATA6"/>
    <property type="match status" value="1"/>
</dbReference>
<dbReference type="PANTHER" id="PTHR16435:SF5">
    <property type="entry name" value="SPERMATOGENESIS ASSOCIATED 6-LIKE PROTEIN"/>
    <property type="match status" value="1"/>
</dbReference>